<dbReference type="Pfam" id="PF14552">
    <property type="entry name" value="Tautomerase_2"/>
    <property type="match status" value="1"/>
</dbReference>
<comment type="caution">
    <text evidence="1">The sequence shown here is derived from an EMBL/GenBank/DDBJ whole genome shotgun (WGS) entry which is preliminary data.</text>
</comment>
<dbReference type="SUPFAM" id="SSF55331">
    <property type="entry name" value="Tautomerase/MIF"/>
    <property type="match status" value="1"/>
</dbReference>
<dbReference type="EMBL" id="MWZD01000019">
    <property type="protein sequence ID" value="PRI10446.1"/>
    <property type="molecule type" value="Genomic_DNA"/>
</dbReference>
<dbReference type="Gene3D" id="3.30.429.10">
    <property type="entry name" value="Macrophage Migration Inhibitory Factor"/>
    <property type="match status" value="1"/>
</dbReference>
<dbReference type="InterPro" id="IPR014347">
    <property type="entry name" value="Tautomerase/MIF_sf"/>
</dbReference>
<dbReference type="RefSeq" id="WP_105806011.1">
    <property type="nucleotide sequence ID" value="NZ_MWZD01000019.1"/>
</dbReference>
<dbReference type="PANTHER" id="PTHR38460">
    <property type="entry name" value="TAUTOMERASE YOLI-RELATED"/>
    <property type="match status" value="1"/>
</dbReference>
<dbReference type="InterPro" id="IPR037479">
    <property type="entry name" value="Tauto_MSAD"/>
</dbReference>
<keyword evidence="2" id="KW-1185">Reference proteome</keyword>
<proteinExistence type="predicted"/>
<name>A0A2S9QLH2_9MICO</name>
<accession>A0A2S9QLH2</accession>
<sequence length="135" mass="14363">MPVFEVHVPAGRFSAEQKRTLGQALPGALYEALGIPAEDQFVSITSHGPDELFLDPGYMDMQRTADAVIITVLFTAERPLADKRALTAAICTKTTAALGISGDDVFIALVPVPKENFSFGRGHLQLAPDPDGAPT</sequence>
<dbReference type="Proteomes" id="UP000238650">
    <property type="component" value="Unassembled WGS sequence"/>
</dbReference>
<evidence type="ECO:0000313" key="1">
    <source>
        <dbReference type="EMBL" id="PRI10446.1"/>
    </source>
</evidence>
<dbReference type="AlphaFoldDB" id="A0A2S9QLH2"/>
<gene>
    <name evidence="1" type="ORF">B4915_11730</name>
</gene>
<dbReference type="OrthoDB" id="9804765at2"/>
<evidence type="ECO:0000313" key="2">
    <source>
        <dbReference type="Proteomes" id="UP000238650"/>
    </source>
</evidence>
<dbReference type="PANTHER" id="PTHR38460:SF1">
    <property type="entry name" value="TAUTOMERASE YOLI-RELATED"/>
    <property type="match status" value="1"/>
</dbReference>
<organism evidence="1 2">
    <name type="scientific">Leucobacter massiliensis</name>
    <dbReference type="NCBI Taxonomy" id="1686285"/>
    <lineage>
        <taxon>Bacteria</taxon>
        <taxon>Bacillati</taxon>
        <taxon>Actinomycetota</taxon>
        <taxon>Actinomycetes</taxon>
        <taxon>Micrococcales</taxon>
        <taxon>Microbacteriaceae</taxon>
        <taxon>Leucobacter</taxon>
    </lineage>
</organism>
<protein>
    <submittedName>
        <fullName evidence="1">Tautomerase family protein</fullName>
    </submittedName>
</protein>
<reference evidence="1 2" key="1">
    <citation type="journal article" date="2017" name="New Microbes New Infect">
        <title>Genome sequence of 'Leucobacter massiliensis' sp. nov. isolated from human pharynx after travel to the 2014 Hajj.</title>
        <authorList>
            <person name="Leangapichart T."/>
            <person name="Gautret P."/>
            <person name="Nguyen T.T."/>
            <person name="Armstrong N."/>
            <person name="Rolain J.M."/>
        </authorList>
    </citation>
    <scope>NUCLEOTIDE SEQUENCE [LARGE SCALE GENOMIC DNA]</scope>
    <source>
        <strain evidence="1 2">122RC15</strain>
    </source>
</reference>